<feature type="region of interest" description="Disordered" evidence="2">
    <location>
        <begin position="903"/>
        <end position="930"/>
    </location>
</feature>
<dbReference type="InterPro" id="IPR011098">
    <property type="entry name" value="G5_dom"/>
</dbReference>
<evidence type="ECO:0000256" key="2">
    <source>
        <dbReference type="SAM" id="MobiDB-lite"/>
    </source>
</evidence>
<feature type="signal peptide" evidence="3">
    <location>
        <begin position="1"/>
        <end position="30"/>
    </location>
</feature>
<evidence type="ECO:0000256" key="1">
    <source>
        <dbReference type="ARBA" id="ARBA00022729"/>
    </source>
</evidence>
<feature type="region of interest" description="Disordered" evidence="2">
    <location>
        <begin position="47"/>
        <end position="128"/>
    </location>
</feature>
<sequence>MKMINRKYKLRKLSIGLVSVGTVFMTTAVAAQESVNSNSTDLAQITASNTIDTPNNSLNNDSAEVSKTENNVTSSSLETTEKANENLNEPQPLTSTQSNSNNSVTSNTESSETTSPQGATNDVEKVDVTSETIELATYKVDNERSDLTVTDGEGTDKLIKNRDGKNRDIFDIHREVIDNQDGTLNVTLSLNPKEIDKGAEVIVLLDTSQKMTQEDFKTAKENITKLVNTLTDKSHPHNARNSIRLINFYRKVNDPIELTTENVNNTLDQVWKNAKEDYDWGVDLQGAIHKAREIFNKEKQSGKRQHIVLFSQGEATFSYDIKNKSDDKHVKQNRVNEKITTSNPLFPWLPVFNHTNQNADMIKDLKQFATLAKELGVNGLSDIDTLLNTAGIGSVLLGNVLGGGSLTEYLTLKEYDSKVLNENQFDYKKRIGEGYYHHSFSERKTKDMPYKNSLPGHLDKFFKKDNESAKTWFESILDAVSLTDYYNQAKKDALLKVLEYLFYKREYIYYNHNLSAQAEAKLARDEGITFYSFDVTDPNRVTNQRENDNHSEAYAKYLNTKAKEAKETSEKRNKKFDSYLKSMSENKDFLKDVNNPDKFKDILKNITIKDEFTDKVNVEKESWQFHSLTGNSKPKNTVEHKSANPGGWFSSSTKESLTWTISKDELKKAFEENQPLMLTYKLKIVNEKFKGNIRKKRDLSLPNSKEARSEKIISNTISYTINDKKVNKQKLDDVTLTYSKEKLVKKIVNETKHETLKFKTQEFLDNTLPQGQKVLVTKGENGSITSEFQNTYLGDKLIDSKLLLKITKNPRHEVIKVGTKVETPASEDLNNQSVPIVITDHTQPDTIEQPSYTTTTEDLPTERDDLIVGSQSDLLDSIEDTRVGMSGSNEETVIEEDTHPNLILHFDNEDPNSEAELPQDSTGEKDNNEDSQISMLEENEKVNHILQITDKTTDQVPPIATATSDNQLPQTGGKENSCEAFFTMTALAIIGAAGILNKKHHDKYLD</sequence>
<dbReference type="NCBIfam" id="NF040483">
    <property type="entry name" value="serum_opaci_fac"/>
    <property type="match status" value="1"/>
</dbReference>
<dbReference type="Pfam" id="PF07501">
    <property type="entry name" value="G5"/>
    <property type="match status" value="1"/>
</dbReference>
<evidence type="ECO:0000313" key="7">
    <source>
        <dbReference type="Proteomes" id="UP000524462"/>
    </source>
</evidence>
<dbReference type="InterPro" id="IPR036465">
    <property type="entry name" value="vWFA_dom_sf"/>
</dbReference>
<organism evidence="6 7">
    <name type="scientific">Streptococcus porcinus</name>
    <dbReference type="NCBI Taxonomy" id="1340"/>
    <lineage>
        <taxon>Bacteria</taxon>
        <taxon>Bacillati</taxon>
        <taxon>Bacillota</taxon>
        <taxon>Bacilli</taxon>
        <taxon>Lactobacillales</taxon>
        <taxon>Streptococcaceae</taxon>
        <taxon>Streptococcus</taxon>
    </lineage>
</organism>
<name>A0A7V9WQF6_STRPO</name>
<dbReference type="Gene3D" id="2.20.230.10">
    <property type="entry name" value="Resuscitation-promoting factor rpfb"/>
    <property type="match status" value="1"/>
</dbReference>
<dbReference type="Gene3D" id="3.40.50.410">
    <property type="entry name" value="von Willebrand factor, type A domain"/>
    <property type="match status" value="1"/>
</dbReference>
<accession>A0A7V9WQF6</accession>
<dbReference type="CDD" id="cd00198">
    <property type="entry name" value="vWFA"/>
    <property type="match status" value="1"/>
</dbReference>
<dbReference type="SMART" id="SM00327">
    <property type="entry name" value="VWA"/>
    <property type="match status" value="1"/>
</dbReference>
<dbReference type="SMART" id="SM01208">
    <property type="entry name" value="G5"/>
    <property type="match status" value="1"/>
</dbReference>
<comment type="caution">
    <text evidence="6">The sequence shown here is derived from an EMBL/GenBank/DDBJ whole genome shotgun (WGS) entry which is preliminary data.</text>
</comment>
<dbReference type="AlphaFoldDB" id="A0A7V9WQF6"/>
<feature type="compositionally biased region" description="Polar residues" evidence="2">
    <location>
        <begin position="47"/>
        <end position="78"/>
    </location>
</feature>
<dbReference type="Pfam" id="PF02986">
    <property type="entry name" value="Fn_bind"/>
    <property type="match status" value="1"/>
</dbReference>
<dbReference type="Proteomes" id="UP000524462">
    <property type="component" value="Unassembled WGS sequence"/>
</dbReference>
<feature type="chain" id="PRO_5031002923" evidence="3">
    <location>
        <begin position="31"/>
        <end position="1006"/>
    </location>
</feature>
<dbReference type="PROSITE" id="PS50234">
    <property type="entry name" value="VWFA"/>
    <property type="match status" value="1"/>
</dbReference>
<dbReference type="RefSeq" id="WP_181459577.1">
    <property type="nucleotide sequence ID" value="NZ_JACEGE010000003.1"/>
</dbReference>
<dbReference type="SUPFAM" id="SSF53300">
    <property type="entry name" value="vWA-like"/>
    <property type="match status" value="1"/>
</dbReference>
<proteinExistence type="predicted"/>
<feature type="region of interest" description="Disordered" evidence="2">
    <location>
        <begin position="627"/>
        <end position="647"/>
    </location>
</feature>
<protein>
    <submittedName>
        <fullName evidence="6">G5 domain-containing protein</fullName>
    </submittedName>
</protein>
<feature type="compositionally biased region" description="Low complexity" evidence="2">
    <location>
        <begin position="94"/>
        <end position="115"/>
    </location>
</feature>
<feature type="domain" description="VWFA" evidence="4">
    <location>
        <begin position="200"/>
        <end position="431"/>
    </location>
</feature>
<dbReference type="EMBL" id="JACEGE010000003">
    <property type="protein sequence ID" value="MBA2795182.1"/>
    <property type="molecule type" value="Genomic_DNA"/>
</dbReference>
<evidence type="ECO:0000259" key="5">
    <source>
        <dbReference type="PROSITE" id="PS51109"/>
    </source>
</evidence>
<dbReference type="Pfam" id="PF00092">
    <property type="entry name" value="VWA"/>
    <property type="match status" value="1"/>
</dbReference>
<evidence type="ECO:0000313" key="6">
    <source>
        <dbReference type="EMBL" id="MBA2795182.1"/>
    </source>
</evidence>
<dbReference type="InterPro" id="IPR004237">
    <property type="entry name" value="Fibron_repeat-bd"/>
</dbReference>
<dbReference type="PROSITE" id="PS51109">
    <property type="entry name" value="G5"/>
    <property type="match status" value="1"/>
</dbReference>
<gene>
    <name evidence="6" type="ORF">H1B29_01560</name>
</gene>
<keyword evidence="1 3" id="KW-0732">Signal</keyword>
<dbReference type="InterPro" id="IPR002035">
    <property type="entry name" value="VWF_A"/>
</dbReference>
<evidence type="ECO:0000259" key="4">
    <source>
        <dbReference type="PROSITE" id="PS50234"/>
    </source>
</evidence>
<feature type="domain" description="G5" evidence="5">
    <location>
        <begin position="740"/>
        <end position="821"/>
    </location>
</feature>
<reference evidence="6 7" key="1">
    <citation type="submission" date="2020-07" db="EMBL/GenBank/DDBJ databases">
        <title>Molecular and genomic characterization of Streptococcus porcinus isolated from diseased swine in Brazil.</title>
        <authorList>
            <person name="Moreno L.Z."/>
            <person name="Matajira C.E.C."/>
            <person name="Poor A.P."/>
            <person name="Dutra M.C."/>
            <person name="Moreno A.M."/>
        </authorList>
    </citation>
    <scope>NUCLEOTIDE SEQUENCE [LARGE SCALE GENOMIC DNA]</scope>
    <source>
        <strain evidence="6 7">SP0816-2</strain>
    </source>
</reference>
<evidence type="ECO:0000256" key="3">
    <source>
        <dbReference type="SAM" id="SignalP"/>
    </source>
</evidence>